<evidence type="ECO:0000256" key="1">
    <source>
        <dbReference type="SAM" id="Phobius"/>
    </source>
</evidence>
<dbReference type="HOGENOM" id="CLU_382952_0_0_2"/>
<evidence type="ECO:0000313" key="3">
    <source>
        <dbReference type="Proteomes" id="UP000007478"/>
    </source>
</evidence>
<dbReference type="OrthoDB" id="85696at2157"/>
<dbReference type="EMBL" id="CP002372">
    <property type="protein sequence ID" value="ADT85001.1"/>
    <property type="molecule type" value="Genomic_DNA"/>
</dbReference>
<dbReference type="Proteomes" id="UP000007478">
    <property type="component" value="Chromosome"/>
</dbReference>
<keyword evidence="1" id="KW-0472">Membrane</keyword>
<dbReference type="PATRIC" id="fig|391623.17.peg.2024"/>
<keyword evidence="1" id="KW-0812">Transmembrane</keyword>
<dbReference type="AlphaFoldDB" id="F0LLH2"/>
<evidence type="ECO:0000313" key="2">
    <source>
        <dbReference type="EMBL" id="ADT85001.1"/>
    </source>
</evidence>
<protein>
    <submittedName>
        <fullName evidence="2">Uncharacterized protein</fullName>
    </submittedName>
</protein>
<accession>F0LLH2</accession>
<keyword evidence="3" id="KW-1185">Reference proteome</keyword>
<name>F0LLH2_THEBM</name>
<keyword evidence="1" id="KW-1133">Transmembrane helix</keyword>
<proteinExistence type="predicted"/>
<sequence length="698" mass="80067">MRRRGFVLTLDALLSLLLIMIFVSTIAVIENNVGTYTTYMREQEKYIAEDTLTLLRSTSLKELVPPQKIQEWLADGTLNTTLVSPDMSPLDIVSTYWATELIYPSANLRHKAEIILGYVLNRTLMGYNYELMINNYTSPYLRKTGSNSSRVPNISPATLILSGYAYNQTPRGYMARAYLTKATYRRQEIIGIQRVLAYCGVSNTFRVEAPIRLPDDASINSADIRLVARTSAQYSYFELNNVTLPLGTSDITNILHGGLNVLEATFTPASWYCYEMGFGSGSTLFADYTTNSLSVEDPATRYGELYQLESDRTGIYYLNALFVPGNITEINIHLETEGVRDIRIYYSYGSYHYELVHKTVPTTGRQIVDITNSEIVSALASYGFTYENLSRTYFKLIIALDSWWDESQRRFVYDTTPRRRILYGYGASRIEIKYIPRVLVTQYSIPLSIFIDYNDITYNGPCYGVRCAEMTFDYTLPENAKPWYVDIWTAIQFTTFTPDATMTLSENGYTFYDYYPDIYLIRVAYTRLTDTMMVPGRTNTFRAYSTDAYQFGFREGESRGVVNYFIEGYAGYGDVFPQLLQGYPRYKGYNLTYWYYDGSSTYQRQILIGDPPYKLITVDDLDPQRYAVDDAILRLFNNLNYINDVNPDDWKTSPYDGSQNNPIDVDLPEGVKIAFASMGEIPGLFKPITITLRVWREQ</sequence>
<dbReference type="eggNOG" id="arCOG05787">
    <property type="taxonomic scope" value="Archaea"/>
</dbReference>
<feature type="transmembrane region" description="Helical" evidence="1">
    <location>
        <begin position="7"/>
        <end position="29"/>
    </location>
</feature>
<reference evidence="2 3" key="1">
    <citation type="journal article" date="2011" name="J. Bacteriol.">
        <title>Complete genome sequence of the hyperthermophilic, piezophilic, heterotrophic, and carboxydotrophic archaeon Thermococcus barophilus MP.</title>
        <authorList>
            <person name="Vannier P."/>
            <person name="Marteinsson V.T."/>
            <person name="Fridjonsson O.H."/>
            <person name="Oger P."/>
            <person name="Jebbar M."/>
        </authorList>
    </citation>
    <scope>NUCLEOTIDE SEQUENCE [LARGE SCALE GENOMIC DNA]</scope>
    <source>
        <strain evidence="3">DSM 11836 / MP</strain>
    </source>
</reference>
<dbReference type="RefSeq" id="WP_013468297.1">
    <property type="nucleotide sequence ID" value="NC_014804.1"/>
</dbReference>
<dbReference type="KEGG" id="tba:TERMP_02027"/>
<organism evidence="2 3">
    <name type="scientific">Thermococcus barophilus (strain DSM 11836 / MP)</name>
    <dbReference type="NCBI Taxonomy" id="391623"/>
    <lineage>
        <taxon>Archaea</taxon>
        <taxon>Methanobacteriati</taxon>
        <taxon>Methanobacteriota</taxon>
        <taxon>Thermococci</taxon>
        <taxon>Thermococcales</taxon>
        <taxon>Thermococcaceae</taxon>
        <taxon>Thermococcus</taxon>
    </lineage>
</organism>
<gene>
    <name evidence="2" type="ordered locus">TERMP_02027</name>
</gene>
<dbReference type="GeneID" id="10042342"/>